<sequence>MTLIQFIYSASPAQIKALQIKANALTGDVTISQNVTPITDALKNRLGLKTVQTALARKLAYASVRHHYKDGTTMMEDILAGKTRRHPKSYI</sequence>
<evidence type="ECO:0000313" key="2">
    <source>
        <dbReference type="Proteomes" id="UP001596110"/>
    </source>
</evidence>
<dbReference type="Proteomes" id="UP001596110">
    <property type="component" value="Unassembled WGS sequence"/>
</dbReference>
<proteinExistence type="predicted"/>
<dbReference type="EMBL" id="JBHSOJ010000009">
    <property type="protein sequence ID" value="MFC5630288.1"/>
    <property type="molecule type" value="Genomic_DNA"/>
</dbReference>
<dbReference type="RefSeq" id="WP_136647426.1">
    <property type="nucleotide sequence ID" value="NZ_JBHSOJ010000009.1"/>
</dbReference>
<organism evidence="1 2">
    <name type="scientific">Streptococcus caledonicus</name>
    <dbReference type="NCBI Taxonomy" id="2614158"/>
    <lineage>
        <taxon>Bacteria</taxon>
        <taxon>Bacillati</taxon>
        <taxon>Bacillota</taxon>
        <taxon>Bacilli</taxon>
        <taxon>Lactobacillales</taxon>
        <taxon>Streptococcaceae</taxon>
        <taxon>Streptococcus</taxon>
    </lineage>
</organism>
<keyword evidence="2" id="KW-1185">Reference proteome</keyword>
<comment type="caution">
    <text evidence="1">The sequence shown here is derived from an EMBL/GenBank/DDBJ whole genome shotgun (WGS) entry which is preliminary data.</text>
</comment>
<accession>A0ABW0UAY5</accession>
<protein>
    <submittedName>
        <fullName evidence="1">Uncharacterized protein</fullName>
    </submittedName>
</protein>
<gene>
    <name evidence="1" type="ORF">ACFPQ3_01395</name>
</gene>
<evidence type="ECO:0000313" key="1">
    <source>
        <dbReference type="EMBL" id="MFC5630288.1"/>
    </source>
</evidence>
<reference evidence="2" key="1">
    <citation type="journal article" date="2019" name="Int. J. Syst. Evol. Microbiol.">
        <title>The Global Catalogue of Microorganisms (GCM) 10K type strain sequencing project: providing services to taxonomists for standard genome sequencing and annotation.</title>
        <authorList>
            <consortium name="The Broad Institute Genomics Platform"/>
            <consortium name="The Broad Institute Genome Sequencing Center for Infectious Disease"/>
            <person name="Wu L."/>
            <person name="Ma J."/>
        </authorList>
    </citation>
    <scope>NUCLEOTIDE SEQUENCE [LARGE SCALE GENOMIC DNA]</scope>
    <source>
        <strain evidence="2">DT43</strain>
    </source>
</reference>
<name>A0ABW0UAY5_9STRE</name>